<proteinExistence type="predicted"/>
<accession>A0ABP0NZP3</accession>
<name>A0ABP0NZP3_9DINO</name>
<feature type="non-terminal residue" evidence="2">
    <location>
        <position position="809"/>
    </location>
</feature>
<gene>
    <name evidence="2" type="ORF">CCMP2556_LOCUS33858</name>
</gene>
<feature type="region of interest" description="Disordered" evidence="1">
    <location>
        <begin position="159"/>
        <end position="181"/>
    </location>
</feature>
<protein>
    <submittedName>
        <fullName evidence="2">Uncharacterized protein</fullName>
    </submittedName>
</protein>
<organism evidence="2 3">
    <name type="scientific">Durusdinium trenchii</name>
    <dbReference type="NCBI Taxonomy" id="1381693"/>
    <lineage>
        <taxon>Eukaryota</taxon>
        <taxon>Sar</taxon>
        <taxon>Alveolata</taxon>
        <taxon>Dinophyceae</taxon>
        <taxon>Suessiales</taxon>
        <taxon>Symbiodiniaceae</taxon>
        <taxon>Durusdinium</taxon>
    </lineage>
</organism>
<evidence type="ECO:0000256" key="1">
    <source>
        <dbReference type="SAM" id="MobiDB-lite"/>
    </source>
</evidence>
<feature type="region of interest" description="Disordered" evidence="1">
    <location>
        <begin position="198"/>
        <end position="227"/>
    </location>
</feature>
<comment type="caution">
    <text evidence="2">The sequence shown here is derived from an EMBL/GenBank/DDBJ whole genome shotgun (WGS) entry which is preliminary data.</text>
</comment>
<keyword evidence="3" id="KW-1185">Reference proteome</keyword>
<evidence type="ECO:0000313" key="3">
    <source>
        <dbReference type="Proteomes" id="UP001642484"/>
    </source>
</evidence>
<dbReference type="EMBL" id="CAXAMN010022379">
    <property type="protein sequence ID" value="CAK9068873.1"/>
    <property type="molecule type" value="Genomic_DNA"/>
</dbReference>
<evidence type="ECO:0000313" key="2">
    <source>
        <dbReference type="EMBL" id="CAK9068873.1"/>
    </source>
</evidence>
<sequence>MWSAVFVEGRGSGQGRWVALQSLQLRVPNPLPPPGRDARRPASHVFGKQKTFFQEANSVIKVAPKNARWSLVRSKLSTSLEEFHTEKSKTTVSCEWLPLSVWEKRGFNTSLVQEKGDSRNCPVFGEVWTAPLTTVKSEDIRGQVHRTLAEKEWAVKKLKTDKKRGKGKTAPDAPDSGAAAAASGAGTAVLVDSDAWSIPSSDEEKQPRKVPKQGKNDDAGAARKEARQLASKWKQEVGKAAKSMAQLNSLSLTVAALLDKSSKNPDLLTGEVQDGLKEGGVKLCELKSRATQLLSATDADKSAGPPRALEQAEDELSKSIKAAQEVVKDAKWAFSMGKRRLTGEDQERLHKAIRVPGASERAVLEIWNIVKDDEAPMRRGGFMPQVHLQLERWKRCLVPTTFSLLDGSTVDIPILNLQEALKAFCTDPDTAAFANALKKGLSQTGMVTPIIFADECTAGNVLAANKSRKAMIYNLSWLELWHLLKNQHAWLPVALVQSTCLNKLRGGASAIMLAILRQNVSAANVEGFPLNDGIFFRQNQEAWFLGDHDAVRAVFSLKGSAGLRPCVFCRNVVKAASGVVEIDEDFKEISAANGFDLASDSDIFRLCDSLLQPMSKKDREMKERCCGVTCSPDTLLFDPSERLKMPPSRIMYDFMHTYLHNGCASREIHLFLTNIFSLTEVTREILQGAVVAAAWKATRSSGRNARYLERLFADFMFGDETYKGQANETDAALPLVRFYMETMMVPGGWVPEPMIKSFRTLCDIVDFVKQVQHGCYLVATSLGPGDIIIWRKYGGIIVQWFCSSYDGLY</sequence>
<feature type="compositionally biased region" description="Low complexity" evidence="1">
    <location>
        <begin position="168"/>
        <end position="181"/>
    </location>
</feature>
<reference evidence="2 3" key="1">
    <citation type="submission" date="2024-02" db="EMBL/GenBank/DDBJ databases">
        <authorList>
            <person name="Chen Y."/>
            <person name="Shah S."/>
            <person name="Dougan E. K."/>
            <person name="Thang M."/>
            <person name="Chan C."/>
        </authorList>
    </citation>
    <scope>NUCLEOTIDE SEQUENCE [LARGE SCALE GENOMIC DNA]</scope>
</reference>
<dbReference type="Proteomes" id="UP001642484">
    <property type="component" value="Unassembled WGS sequence"/>
</dbReference>
<feature type="compositionally biased region" description="Basic and acidic residues" evidence="1">
    <location>
        <begin position="214"/>
        <end position="227"/>
    </location>
</feature>